<evidence type="ECO:0000313" key="5">
    <source>
        <dbReference type="EMBL" id="KAF9509514.1"/>
    </source>
</evidence>
<feature type="region of interest" description="Disordered" evidence="3">
    <location>
        <begin position="1"/>
        <end position="34"/>
    </location>
</feature>
<proteinExistence type="predicted"/>
<dbReference type="GO" id="GO:0061574">
    <property type="term" value="C:ASAP complex"/>
    <property type="evidence" value="ECO:0007669"/>
    <property type="project" value="TreeGrafter"/>
</dbReference>
<feature type="region of interest" description="Disordered" evidence="3">
    <location>
        <begin position="115"/>
        <end position="139"/>
    </location>
</feature>
<feature type="domain" description="RRM" evidence="4">
    <location>
        <begin position="37"/>
        <end position="115"/>
    </location>
</feature>
<dbReference type="InterPro" id="IPR035979">
    <property type="entry name" value="RBD_domain_sf"/>
</dbReference>
<feature type="compositionally biased region" description="Basic and acidic residues" evidence="3">
    <location>
        <begin position="18"/>
        <end position="31"/>
    </location>
</feature>
<organism evidence="5 6">
    <name type="scientific">Hydnum rufescens UP504</name>
    <dbReference type="NCBI Taxonomy" id="1448309"/>
    <lineage>
        <taxon>Eukaryota</taxon>
        <taxon>Fungi</taxon>
        <taxon>Dikarya</taxon>
        <taxon>Basidiomycota</taxon>
        <taxon>Agaricomycotina</taxon>
        <taxon>Agaricomycetes</taxon>
        <taxon>Cantharellales</taxon>
        <taxon>Hydnaceae</taxon>
        <taxon>Hydnum</taxon>
    </lineage>
</organism>
<dbReference type="EMBL" id="MU129034">
    <property type="protein sequence ID" value="KAF9509514.1"/>
    <property type="molecule type" value="Genomic_DNA"/>
</dbReference>
<evidence type="ECO:0000259" key="4">
    <source>
        <dbReference type="PROSITE" id="PS50102"/>
    </source>
</evidence>
<dbReference type="SUPFAM" id="SSF54928">
    <property type="entry name" value="RNA-binding domain, RBD"/>
    <property type="match status" value="1"/>
</dbReference>
<dbReference type="GO" id="GO:0005737">
    <property type="term" value="C:cytoplasm"/>
    <property type="evidence" value="ECO:0007669"/>
    <property type="project" value="TreeGrafter"/>
</dbReference>
<dbReference type="GO" id="GO:0003723">
    <property type="term" value="F:RNA binding"/>
    <property type="evidence" value="ECO:0007669"/>
    <property type="project" value="UniProtKB-UniRule"/>
</dbReference>
<gene>
    <name evidence="5" type="ORF">BS47DRAFT_1396851</name>
</gene>
<protein>
    <recommendedName>
        <fullName evidence="4">RRM domain-containing protein</fullName>
    </recommendedName>
</protein>
<name>A0A9P6DSG5_9AGAM</name>
<reference evidence="5" key="1">
    <citation type="journal article" date="2020" name="Nat. Commun.">
        <title>Large-scale genome sequencing of mycorrhizal fungi provides insights into the early evolution of symbiotic traits.</title>
        <authorList>
            <person name="Miyauchi S."/>
            <person name="Kiss E."/>
            <person name="Kuo A."/>
            <person name="Drula E."/>
            <person name="Kohler A."/>
            <person name="Sanchez-Garcia M."/>
            <person name="Morin E."/>
            <person name="Andreopoulos B."/>
            <person name="Barry K.W."/>
            <person name="Bonito G."/>
            <person name="Buee M."/>
            <person name="Carver A."/>
            <person name="Chen C."/>
            <person name="Cichocki N."/>
            <person name="Clum A."/>
            <person name="Culley D."/>
            <person name="Crous P.W."/>
            <person name="Fauchery L."/>
            <person name="Girlanda M."/>
            <person name="Hayes R.D."/>
            <person name="Keri Z."/>
            <person name="LaButti K."/>
            <person name="Lipzen A."/>
            <person name="Lombard V."/>
            <person name="Magnuson J."/>
            <person name="Maillard F."/>
            <person name="Murat C."/>
            <person name="Nolan M."/>
            <person name="Ohm R.A."/>
            <person name="Pangilinan J."/>
            <person name="Pereira M.F."/>
            <person name="Perotto S."/>
            <person name="Peter M."/>
            <person name="Pfister S."/>
            <person name="Riley R."/>
            <person name="Sitrit Y."/>
            <person name="Stielow J.B."/>
            <person name="Szollosi G."/>
            <person name="Zifcakova L."/>
            <person name="Stursova M."/>
            <person name="Spatafora J.W."/>
            <person name="Tedersoo L."/>
            <person name="Vaario L.M."/>
            <person name="Yamada A."/>
            <person name="Yan M."/>
            <person name="Wang P."/>
            <person name="Xu J."/>
            <person name="Bruns T."/>
            <person name="Baldrian P."/>
            <person name="Vilgalys R."/>
            <person name="Dunand C."/>
            <person name="Henrissat B."/>
            <person name="Grigoriev I.V."/>
            <person name="Hibbett D."/>
            <person name="Nagy L.G."/>
            <person name="Martin F.M."/>
        </authorList>
    </citation>
    <scope>NUCLEOTIDE SEQUENCE</scope>
    <source>
        <strain evidence="5">UP504</strain>
    </source>
</reference>
<evidence type="ECO:0000256" key="2">
    <source>
        <dbReference type="PROSITE-ProRule" id="PRU00176"/>
    </source>
</evidence>
<dbReference type="InterPro" id="IPR000504">
    <property type="entry name" value="RRM_dom"/>
</dbReference>
<keyword evidence="6" id="KW-1185">Reference proteome</keyword>
<dbReference type="Proteomes" id="UP000886523">
    <property type="component" value="Unassembled WGS sequence"/>
</dbReference>
<dbReference type="Pfam" id="PF00076">
    <property type="entry name" value="RRM_1"/>
    <property type="match status" value="1"/>
</dbReference>
<dbReference type="Gene3D" id="3.30.70.330">
    <property type="match status" value="1"/>
</dbReference>
<keyword evidence="1 2" id="KW-0694">RNA-binding</keyword>
<comment type="caution">
    <text evidence="5">The sequence shown here is derived from an EMBL/GenBank/DDBJ whole genome shotgun (WGS) entry which is preliminary data.</text>
</comment>
<dbReference type="InterPro" id="IPR012677">
    <property type="entry name" value="Nucleotide-bd_a/b_plait_sf"/>
</dbReference>
<dbReference type="OrthoDB" id="252020at2759"/>
<dbReference type="GO" id="GO:0005654">
    <property type="term" value="C:nucleoplasm"/>
    <property type="evidence" value="ECO:0007669"/>
    <property type="project" value="TreeGrafter"/>
</dbReference>
<dbReference type="AlphaFoldDB" id="A0A9P6DSG5"/>
<evidence type="ECO:0000256" key="3">
    <source>
        <dbReference type="SAM" id="MobiDB-lite"/>
    </source>
</evidence>
<dbReference type="PANTHER" id="PTHR15481:SF0">
    <property type="entry name" value="LD23870P-RELATED"/>
    <property type="match status" value="1"/>
</dbReference>
<dbReference type="PROSITE" id="PS50102">
    <property type="entry name" value="RRM"/>
    <property type="match status" value="1"/>
</dbReference>
<dbReference type="PANTHER" id="PTHR15481">
    <property type="entry name" value="RIBONUCLEIC ACID BINDING PROTEIN S1"/>
    <property type="match status" value="1"/>
</dbReference>
<evidence type="ECO:0000256" key="1">
    <source>
        <dbReference type="ARBA" id="ARBA00022884"/>
    </source>
</evidence>
<feature type="region of interest" description="Disordered" evidence="3">
    <location>
        <begin position="79"/>
        <end position="100"/>
    </location>
</feature>
<feature type="compositionally biased region" description="Low complexity" evidence="3">
    <location>
        <begin position="115"/>
        <end position="131"/>
    </location>
</feature>
<dbReference type="GO" id="GO:0000398">
    <property type="term" value="P:mRNA splicing, via spliceosome"/>
    <property type="evidence" value="ECO:0007669"/>
    <property type="project" value="TreeGrafter"/>
</dbReference>
<sequence>MSTRGRSPSPRAINGSDVEMRNASRSPEARTRTSSAKVVVISNLTRNVLAAHLQAIFSFYGEVRKVDLPVHRRTGQNRGKAALEYKEPSSAQKAMSHMNGGQLDGAFLSVELSDLPLPRSRTPSPRSRSPPCVDSTPTDLSLPEAFAARARHIRDRGRGLLCAEDTDHGTGTGIGIGTLFETRSVEAGVGEAATGVLLHDVDLVLVAGDSAARRARVVPSCGVDMIVAHHEGARPATNEEEGVNYLALSVRILIGAVGHDLPARLENEGHCLAQGRALALAHVAILGAVIRRIRVRLSFALAV</sequence>
<evidence type="ECO:0000313" key="6">
    <source>
        <dbReference type="Proteomes" id="UP000886523"/>
    </source>
</evidence>
<accession>A0A9P6DSG5</accession>
<dbReference type="SMART" id="SM00360">
    <property type="entry name" value="RRM"/>
    <property type="match status" value="1"/>
</dbReference>